<dbReference type="AlphaFoldDB" id="A0A5C8EKF1"/>
<sequence>MEAFLSIIVLFIIVVYFISKSSKYVGYGRKRRFYKNKWNNQYNKQSKVERSLEYMADGKIRVKRIMNKEENQIYYTILKIFKNSYNINTQVSFKAFLDAEYGTKSWLSFRDFYCDFLLTYKIGEDYHKPAAVIEYHGGGHYGDSAESKNRVIENDYIKNEVLSKVGIKIFIIKEEDIKNDKKYIDNKKLEELLISIYSQIKPLENKKLSH</sequence>
<dbReference type="EMBL" id="SAYD01000021">
    <property type="protein sequence ID" value="TXJ36600.1"/>
    <property type="molecule type" value="Genomic_DNA"/>
</dbReference>
<keyword evidence="1" id="KW-0472">Membrane</keyword>
<evidence type="ECO:0000259" key="2">
    <source>
        <dbReference type="Pfam" id="PF10881"/>
    </source>
</evidence>
<evidence type="ECO:0000313" key="4">
    <source>
        <dbReference type="Proteomes" id="UP000325002"/>
    </source>
</evidence>
<organism evidence="3 4">
    <name type="scientific">Brachyspira aalborgi</name>
    <dbReference type="NCBI Taxonomy" id="29522"/>
    <lineage>
        <taxon>Bacteria</taxon>
        <taxon>Pseudomonadati</taxon>
        <taxon>Spirochaetota</taxon>
        <taxon>Spirochaetia</taxon>
        <taxon>Brachyspirales</taxon>
        <taxon>Brachyspiraceae</taxon>
        <taxon>Brachyspira</taxon>
    </lineage>
</organism>
<dbReference type="InterPro" id="IPR024402">
    <property type="entry name" value="DUF2726"/>
</dbReference>
<evidence type="ECO:0000313" key="3">
    <source>
        <dbReference type="EMBL" id="TXJ36600.1"/>
    </source>
</evidence>
<dbReference type="RefSeq" id="WP_147778644.1">
    <property type="nucleotide sequence ID" value="NZ_SAYD01000021.1"/>
</dbReference>
<proteinExistence type="predicted"/>
<reference evidence="3 4" key="1">
    <citation type="journal article" date="1992" name="Lakartidningen">
        <title>[Penicillin V and not amoxicillin is the first choice preparation in acute otitis].</title>
        <authorList>
            <person name="Kamme C."/>
            <person name="Lundgren K."/>
            <person name="Prellner K."/>
        </authorList>
    </citation>
    <scope>NUCLEOTIDE SEQUENCE [LARGE SCALE GENOMIC DNA]</scope>
    <source>
        <strain evidence="3 4">PC3997IV</strain>
    </source>
</reference>
<protein>
    <submittedName>
        <fullName evidence="3">DUF2726 domain-containing protein</fullName>
    </submittedName>
</protein>
<dbReference type="Proteomes" id="UP000325002">
    <property type="component" value="Unassembled WGS sequence"/>
</dbReference>
<keyword evidence="1" id="KW-0812">Transmembrane</keyword>
<dbReference type="Pfam" id="PF10881">
    <property type="entry name" value="DUF2726"/>
    <property type="match status" value="1"/>
</dbReference>
<name>A0A5C8EKF1_9SPIR</name>
<feature type="transmembrane region" description="Helical" evidence="1">
    <location>
        <begin position="6"/>
        <end position="27"/>
    </location>
</feature>
<feature type="domain" description="DUF2726" evidence="2">
    <location>
        <begin position="63"/>
        <end position="185"/>
    </location>
</feature>
<evidence type="ECO:0000256" key="1">
    <source>
        <dbReference type="SAM" id="Phobius"/>
    </source>
</evidence>
<accession>A0A5C8EKF1</accession>
<dbReference type="Gene3D" id="3.40.960.10">
    <property type="entry name" value="VSR Endonuclease"/>
    <property type="match status" value="1"/>
</dbReference>
<comment type="caution">
    <text evidence="3">The sequence shown here is derived from an EMBL/GenBank/DDBJ whole genome shotgun (WGS) entry which is preliminary data.</text>
</comment>
<keyword evidence="1" id="KW-1133">Transmembrane helix</keyword>
<gene>
    <name evidence="3" type="ORF">EPJ81_09645</name>
</gene>